<dbReference type="RefSeq" id="WP_182719623.1">
    <property type="nucleotide sequence ID" value="NZ_JBJDOT010000010.1"/>
</dbReference>
<sequence>MYKIELQNFHIKENKGWDAIESLAELTKLGYPSNRLGKYVRGSNEIQVTIGSTKVGQSLGLNEKIEKLILSEFPFTDLSSTKTTNGSIDKPEYPTFLLEHKPHKLNAFMIKLEKLLIDAI</sequence>
<organism evidence="1 2">
    <name type="scientific">Pseudoalteromonas rhizosphaerae</name>
    <dbReference type="NCBI Taxonomy" id="2518973"/>
    <lineage>
        <taxon>Bacteria</taxon>
        <taxon>Pseudomonadati</taxon>
        <taxon>Pseudomonadota</taxon>
        <taxon>Gammaproteobacteria</taxon>
        <taxon>Alteromonadales</taxon>
        <taxon>Pseudoalteromonadaceae</taxon>
        <taxon>Pseudoalteromonas</taxon>
    </lineage>
</organism>
<comment type="caution">
    <text evidence="1">The sequence shown here is derived from an EMBL/GenBank/DDBJ whole genome shotgun (WGS) entry which is preliminary data.</text>
</comment>
<dbReference type="EMBL" id="JBJDOT010000010">
    <property type="protein sequence ID" value="MFK3864015.1"/>
    <property type="molecule type" value="Genomic_DNA"/>
</dbReference>
<protein>
    <submittedName>
        <fullName evidence="1">Uncharacterized protein</fullName>
    </submittedName>
</protein>
<evidence type="ECO:0000313" key="2">
    <source>
        <dbReference type="Proteomes" id="UP001620262"/>
    </source>
</evidence>
<proteinExistence type="predicted"/>
<reference evidence="1 2" key="1">
    <citation type="submission" date="2024-11" db="EMBL/GenBank/DDBJ databases">
        <title>The Natural Products Discovery Center: Release of the First 8490 Sequenced Strains for Exploring Actinobacteria Biosynthetic Diversity.</title>
        <authorList>
            <person name="Kalkreuter E."/>
            <person name="Kautsar S.A."/>
            <person name="Yang D."/>
            <person name="Bader C.D."/>
            <person name="Teijaro C.N."/>
            <person name="Fluegel L."/>
            <person name="Davis C.M."/>
            <person name="Simpson J.R."/>
            <person name="Lauterbach L."/>
            <person name="Steele A.D."/>
            <person name="Gui C."/>
            <person name="Meng S."/>
            <person name="Li G."/>
            <person name="Viehrig K."/>
            <person name="Ye F."/>
            <person name="Su P."/>
            <person name="Kiefer A.F."/>
            <person name="Nichols A."/>
            <person name="Cepeda A.J."/>
            <person name="Yan W."/>
            <person name="Fan B."/>
            <person name="Jiang Y."/>
            <person name="Adhikari A."/>
            <person name="Zheng C.-J."/>
            <person name="Schuster L."/>
            <person name="Cowan T.M."/>
            <person name="Smanski M.J."/>
            <person name="Chevrette M.G."/>
            <person name="De Carvalho L.P.S."/>
            <person name="Shen B."/>
        </authorList>
    </citation>
    <scope>NUCLEOTIDE SEQUENCE [LARGE SCALE GENOMIC DNA]</scope>
    <source>
        <strain evidence="1 2">NPDC078403</strain>
    </source>
</reference>
<dbReference type="Proteomes" id="UP001620262">
    <property type="component" value="Unassembled WGS sequence"/>
</dbReference>
<gene>
    <name evidence="1" type="ORF">ACI2JU_09025</name>
</gene>
<keyword evidence="2" id="KW-1185">Reference proteome</keyword>
<accession>A0ABW8KW37</accession>
<name>A0ABW8KW37_9GAMM</name>
<evidence type="ECO:0000313" key="1">
    <source>
        <dbReference type="EMBL" id="MFK3864015.1"/>
    </source>
</evidence>